<evidence type="ECO:0000313" key="2">
    <source>
        <dbReference type="Proteomes" id="UP000042394"/>
    </source>
</evidence>
<protein>
    <submittedName>
        <fullName evidence="1">Uncharacterized protein</fullName>
    </submittedName>
</protein>
<dbReference type="AlphaFoldDB" id="A0A655DMZ3"/>
<name>A0A655DMZ3_SALET</name>
<reference evidence="1 2" key="1">
    <citation type="submission" date="2015-03" db="EMBL/GenBank/DDBJ databases">
        <authorList>
            <consortium name="Pathogen Informatics"/>
        </authorList>
    </citation>
    <scope>NUCLEOTIDE SEQUENCE [LARGE SCALE GENOMIC DNA]</scope>
    <source>
        <strain evidence="1 2">D4891</strain>
    </source>
</reference>
<gene>
    <name evidence="1" type="ORF">ERS008207_03382</name>
</gene>
<evidence type="ECO:0000313" key="1">
    <source>
        <dbReference type="EMBL" id="CNU74545.1"/>
    </source>
</evidence>
<dbReference type="Proteomes" id="UP000042394">
    <property type="component" value="Unassembled WGS sequence"/>
</dbReference>
<proteinExistence type="predicted"/>
<accession>A0A655DMZ3</accession>
<sequence length="118" mass="13447">MATHIVVGQPQIFGRINIRHSRYDNTTGVYAEMLVIGNVNFFIFSSKDGHQRGEFFFGSAGKTPVRERIIGVLFEQIPGNQAAGVDEVGLQISVLRDFFIIERWWREDIKIFQTASLE</sequence>
<dbReference type="EMBL" id="CQPD01000037">
    <property type="protein sequence ID" value="CNU74545.1"/>
    <property type="molecule type" value="Genomic_DNA"/>
</dbReference>
<organism evidence="1 2">
    <name type="scientific">Salmonella enterica subsp. enterica serovar Bovismorbificans</name>
    <dbReference type="NCBI Taxonomy" id="58097"/>
    <lineage>
        <taxon>Bacteria</taxon>
        <taxon>Pseudomonadati</taxon>
        <taxon>Pseudomonadota</taxon>
        <taxon>Gammaproteobacteria</taxon>
        <taxon>Enterobacterales</taxon>
        <taxon>Enterobacteriaceae</taxon>
        <taxon>Salmonella</taxon>
    </lineage>
</organism>